<dbReference type="AlphaFoldDB" id="A0A426ZVK3"/>
<protein>
    <submittedName>
        <fullName evidence="2">Uncharacterized protein</fullName>
    </submittedName>
</protein>
<feature type="region of interest" description="Disordered" evidence="1">
    <location>
        <begin position="60"/>
        <end position="82"/>
    </location>
</feature>
<gene>
    <name evidence="2" type="ORF">B296_00006911</name>
</gene>
<name>A0A426ZVK3_ENSVE</name>
<evidence type="ECO:0000313" key="3">
    <source>
        <dbReference type="Proteomes" id="UP000287651"/>
    </source>
</evidence>
<proteinExistence type="predicted"/>
<comment type="caution">
    <text evidence="2">The sequence shown here is derived from an EMBL/GenBank/DDBJ whole genome shotgun (WGS) entry which is preliminary data.</text>
</comment>
<evidence type="ECO:0000256" key="1">
    <source>
        <dbReference type="SAM" id="MobiDB-lite"/>
    </source>
</evidence>
<dbReference type="Proteomes" id="UP000287651">
    <property type="component" value="Unassembled WGS sequence"/>
</dbReference>
<sequence>MARKRRRCEATDNRAMGLVVPWYRKDGTSVESSTPCSHRRRALVIKGVEEVENAKANSKYQDKAEGQRPRNFIRPMGFSSKSPKARDWLMQECSTEERSRQYTVLYLFLLRGVGDKGDGEDDSIPEATRTIKDLLQVGVNLLLFSGKNVLHSRSLMAVGRQIIVANST</sequence>
<reference evidence="2 3" key="1">
    <citation type="journal article" date="2014" name="Agronomy (Basel)">
        <title>A Draft Genome Sequence for Ensete ventricosum, the Drought-Tolerant Tree Against Hunger.</title>
        <authorList>
            <person name="Harrison J."/>
            <person name="Moore K.A."/>
            <person name="Paszkiewicz K."/>
            <person name="Jones T."/>
            <person name="Grant M."/>
            <person name="Ambacheew D."/>
            <person name="Muzemil S."/>
            <person name="Studholme D.J."/>
        </authorList>
    </citation>
    <scope>NUCLEOTIDE SEQUENCE [LARGE SCALE GENOMIC DNA]</scope>
</reference>
<accession>A0A426ZVK3</accession>
<organism evidence="2 3">
    <name type="scientific">Ensete ventricosum</name>
    <name type="common">Abyssinian banana</name>
    <name type="synonym">Musa ensete</name>
    <dbReference type="NCBI Taxonomy" id="4639"/>
    <lineage>
        <taxon>Eukaryota</taxon>
        <taxon>Viridiplantae</taxon>
        <taxon>Streptophyta</taxon>
        <taxon>Embryophyta</taxon>
        <taxon>Tracheophyta</taxon>
        <taxon>Spermatophyta</taxon>
        <taxon>Magnoliopsida</taxon>
        <taxon>Liliopsida</taxon>
        <taxon>Zingiberales</taxon>
        <taxon>Musaceae</taxon>
        <taxon>Ensete</taxon>
    </lineage>
</organism>
<dbReference type="EMBL" id="AMZH03004840">
    <property type="protein sequence ID" value="RRT68016.1"/>
    <property type="molecule type" value="Genomic_DNA"/>
</dbReference>
<evidence type="ECO:0000313" key="2">
    <source>
        <dbReference type="EMBL" id="RRT68016.1"/>
    </source>
</evidence>